<protein>
    <submittedName>
        <fullName evidence="1">Uncharacterized protein</fullName>
    </submittedName>
</protein>
<dbReference type="EMBL" id="CAJOBH010102531">
    <property type="protein sequence ID" value="CAF4620531.1"/>
    <property type="molecule type" value="Genomic_DNA"/>
</dbReference>
<gene>
    <name evidence="1" type="ORF">BYL167_LOCUS40942</name>
</gene>
<comment type="caution">
    <text evidence="1">The sequence shown here is derived from an EMBL/GenBank/DDBJ whole genome shotgun (WGS) entry which is preliminary data.</text>
</comment>
<dbReference type="AlphaFoldDB" id="A0A8S2ZDX1"/>
<evidence type="ECO:0000313" key="1">
    <source>
        <dbReference type="EMBL" id="CAF4620531.1"/>
    </source>
</evidence>
<accession>A0A8S2ZDX1</accession>
<feature type="non-terminal residue" evidence="1">
    <location>
        <position position="1"/>
    </location>
</feature>
<organism evidence="1 2">
    <name type="scientific">Rotaria magnacalcarata</name>
    <dbReference type="NCBI Taxonomy" id="392030"/>
    <lineage>
        <taxon>Eukaryota</taxon>
        <taxon>Metazoa</taxon>
        <taxon>Spiralia</taxon>
        <taxon>Gnathifera</taxon>
        <taxon>Rotifera</taxon>
        <taxon>Eurotatoria</taxon>
        <taxon>Bdelloidea</taxon>
        <taxon>Philodinida</taxon>
        <taxon>Philodinidae</taxon>
        <taxon>Rotaria</taxon>
    </lineage>
</organism>
<reference evidence="1" key="1">
    <citation type="submission" date="2021-02" db="EMBL/GenBank/DDBJ databases">
        <authorList>
            <person name="Nowell W R."/>
        </authorList>
    </citation>
    <scope>NUCLEOTIDE SEQUENCE</scope>
</reference>
<dbReference type="Proteomes" id="UP000681967">
    <property type="component" value="Unassembled WGS sequence"/>
</dbReference>
<sequence>CGCRYGAVTVDSDTHRVTSNVCNGPDRSGNSVCRTRVALPRDRYYRGKKVF</sequence>
<name>A0A8S2ZDX1_9BILA</name>
<proteinExistence type="predicted"/>
<evidence type="ECO:0000313" key="2">
    <source>
        <dbReference type="Proteomes" id="UP000681967"/>
    </source>
</evidence>